<keyword evidence="2 6" id="KW-0645">Protease</keyword>
<dbReference type="InterPro" id="IPR051201">
    <property type="entry name" value="Chloro_Bact_Ser_Proteases"/>
</dbReference>
<dbReference type="GO" id="GO:0006508">
    <property type="term" value="P:proteolysis"/>
    <property type="evidence" value="ECO:0007669"/>
    <property type="project" value="UniProtKB-KW"/>
</dbReference>
<dbReference type="InterPro" id="IPR039382">
    <property type="entry name" value="DEGP1/8_PDZ_dom"/>
</dbReference>
<dbReference type="EMBL" id="JWZX01003387">
    <property type="protein sequence ID" value="KOO21132.1"/>
    <property type="molecule type" value="Genomic_DNA"/>
</dbReference>
<dbReference type="FunFam" id="2.40.10.10:FF:000001">
    <property type="entry name" value="Periplasmic serine protease DegS"/>
    <property type="match status" value="1"/>
</dbReference>
<evidence type="ECO:0000256" key="1">
    <source>
        <dbReference type="ARBA" id="ARBA00010541"/>
    </source>
</evidence>
<dbReference type="Proteomes" id="UP000037460">
    <property type="component" value="Unassembled WGS sequence"/>
</dbReference>
<evidence type="ECO:0000256" key="3">
    <source>
        <dbReference type="ARBA" id="ARBA00022801"/>
    </source>
</evidence>
<keyword evidence="7" id="KW-1185">Reference proteome</keyword>
<reference evidence="7" key="1">
    <citation type="journal article" date="2015" name="PLoS Genet.">
        <title>Genome Sequence and Transcriptome Analyses of Chrysochromulina tobin: Metabolic Tools for Enhanced Algal Fitness in the Prominent Order Prymnesiales (Haptophyceae).</title>
        <authorList>
            <person name="Hovde B.T."/>
            <person name="Deodato C.R."/>
            <person name="Hunsperger H.M."/>
            <person name="Ryken S.A."/>
            <person name="Yost W."/>
            <person name="Jha R.K."/>
            <person name="Patterson J."/>
            <person name="Monnat R.J. Jr."/>
            <person name="Barlow S.B."/>
            <person name="Starkenburg S.R."/>
            <person name="Cattolico R.A."/>
        </authorList>
    </citation>
    <scope>NUCLEOTIDE SEQUENCE</scope>
    <source>
        <strain evidence="7">CCMP291</strain>
    </source>
</reference>
<dbReference type="InterPro" id="IPR001478">
    <property type="entry name" value="PDZ"/>
</dbReference>
<evidence type="ECO:0000256" key="4">
    <source>
        <dbReference type="ARBA" id="ARBA00022825"/>
    </source>
</evidence>
<accession>A0A0M0J473</accession>
<proteinExistence type="inferred from homology"/>
<dbReference type="Gene3D" id="2.40.10.10">
    <property type="entry name" value="Trypsin-like serine proteases"/>
    <property type="match status" value="2"/>
</dbReference>
<dbReference type="PANTHER" id="PTHR43343">
    <property type="entry name" value="PEPTIDASE S12"/>
    <property type="match status" value="1"/>
</dbReference>
<gene>
    <name evidence="6" type="ORF">Ctob_001828</name>
</gene>
<comment type="similarity">
    <text evidence="1">Belongs to the peptidase S1C family.</text>
</comment>
<evidence type="ECO:0000256" key="2">
    <source>
        <dbReference type="ARBA" id="ARBA00022670"/>
    </source>
</evidence>
<organism evidence="6 7">
    <name type="scientific">Chrysochromulina tobinii</name>
    <dbReference type="NCBI Taxonomy" id="1460289"/>
    <lineage>
        <taxon>Eukaryota</taxon>
        <taxon>Haptista</taxon>
        <taxon>Haptophyta</taxon>
        <taxon>Prymnesiophyceae</taxon>
        <taxon>Prymnesiales</taxon>
        <taxon>Chrysochromulinaceae</taxon>
        <taxon>Chrysochromulina</taxon>
    </lineage>
</organism>
<dbReference type="AlphaFoldDB" id="A0A0M0J473"/>
<dbReference type="SUPFAM" id="SSF50494">
    <property type="entry name" value="Trypsin-like serine proteases"/>
    <property type="match status" value="1"/>
</dbReference>
<dbReference type="PRINTS" id="PR00834">
    <property type="entry name" value="PROTEASES2C"/>
</dbReference>
<dbReference type="InterPro" id="IPR009003">
    <property type="entry name" value="Peptidase_S1_PA"/>
</dbReference>
<feature type="domain" description="PDZ" evidence="5">
    <location>
        <begin position="285"/>
        <end position="374"/>
    </location>
</feature>
<dbReference type="SUPFAM" id="SSF50156">
    <property type="entry name" value="PDZ domain-like"/>
    <property type="match status" value="1"/>
</dbReference>
<dbReference type="GO" id="GO:0004252">
    <property type="term" value="F:serine-type endopeptidase activity"/>
    <property type="evidence" value="ECO:0007669"/>
    <property type="project" value="InterPro"/>
</dbReference>
<dbReference type="Gene3D" id="2.30.42.10">
    <property type="match status" value="1"/>
</dbReference>
<comment type="caution">
    <text evidence="6">The sequence shown here is derived from an EMBL/GenBank/DDBJ whole genome shotgun (WGS) entry which is preliminary data.</text>
</comment>
<dbReference type="SMART" id="SM00228">
    <property type="entry name" value="PDZ"/>
    <property type="match status" value="1"/>
</dbReference>
<dbReference type="Pfam" id="PF13180">
    <property type="entry name" value="PDZ_2"/>
    <property type="match status" value="1"/>
</dbReference>
<sequence>MRGATLTTRVRTSRVPSPRALADPAHWQRTLLSSVLAATLTWSSGPLTAHASDLGMAISELQKQEQTVADLFSRARPSVVFITTFVQKTDRMSMSATEVSAGTGSGFVWDDAGHIVTNYHVIRSAEAAKVVLTDENGLQKRFDARLVGYNPDKDVAVLKIDAGLSRPPPISLGSSSSLRVGQTTLAIGNPFGLDHTLTMGVVSGLGREVQSPSGRPITNVIQTDAAINPGNSGGALLDSSGRLIGMNTAIYSPSGASAGIGFAIPVDTLKYQVNTIIKDGKVTRPAIGISYMSYGQARALGVDRGVLVLDVPEQSSADKAGLRGSYRSRSGEIVIGDVITAVNSDVVDDDIELFRAIDKFKPGDRVTLTVSRFDEDDNEQELRIPITLQAMDTA</sequence>
<protein>
    <submittedName>
        <fullName evidence="6">Protease</fullName>
    </submittedName>
</protein>
<keyword evidence="3" id="KW-0378">Hydrolase</keyword>
<evidence type="ECO:0000313" key="6">
    <source>
        <dbReference type="EMBL" id="KOO21132.1"/>
    </source>
</evidence>
<name>A0A0M0J473_9EUKA</name>
<dbReference type="CDD" id="cd00990">
    <property type="entry name" value="cpPDZ_AtDEGP1-like"/>
    <property type="match status" value="1"/>
</dbReference>
<dbReference type="InterPro" id="IPR036034">
    <property type="entry name" value="PDZ_sf"/>
</dbReference>
<dbReference type="InterPro" id="IPR043504">
    <property type="entry name" value="Peptidase_S1_PA_chymotrypsin"/>
</dbReference>
<evidence type="ECO:0000313" key="7">
    <source>
        <dbReference type="Proteomes" id="UP000037460"/>
    </source>
</evidence>
<evidence type="ECO:0000259" key="5">
    <source>
        <dbReference type="SMART" id="SM00228"/>
    </source>
</evidence>
<keyword evidence="4" id="KW-0720">Serine protease</keyword>
<dbReference type="PANTHER" id="PTHR43343:SF3">
    <property type="entry name" value="PROTEASE DO-LIKE 8, CHLOROPLASTIC"/>
    <property type="match status" value="1"/>
</dbReference>
<dbReference type="InterPro" id="IPR001940">
    <property type="entry name" value="Peptidase_S1C"/>
</dbReference>
<dbReference type="Pfam" id="PF13365">
    <property type="entry name" value="Trypsin_2"/>
    <property type="match status" value="1"/>
</dbReference>
<dbReference type="OrthoDB" id="4217619at2759"/>